<proteinExistence type="inferred from homology"/>
<feature type="transmembrane region" description="Helical" evidence="8">
    <location>
        <begin position="52"/>
        <end position="72"/>
    </location>
</feature>
<evidence type="ECO:0000256" key="3">
    <source>
        <dbReference type="ARBA" id="ARBA00022448"/>
    </source>
</evidence>
<name>A0AAE3DNM1_9FIRM</name>
<sequence length="243" mass="26262">MSSLWQTVSENVVFVLEFLALIVVMFLIAYVIEKAVKKKNNDTERVLATRKIVVIGVFSAIAAILMVLEFPVPFAPSFYGLDFSELPALIGAFAYGPVAGVMIEFCKILIKLVLKPSSTAFVGELANFSISCMLVLPASVIYLFKKSRKQAILGTVVGTLIMTAFGSCFNAIYLLPKFSELYGIPLDAIIGMGTAINPAIHSISGLVLMCVVPLNLLKGGLVSLITILVYKKLSPILKAAHKQ</sequence>
<comment type="caution">
    <text evidence="9">The sequence shown here is derived from an EMBL/GenBank/DDBJ whole genome shotgun (WGS) entry which is preliminary data.</text>
</comment>
<dbReference type="InterPro" id="IPR025720">
    <property type="entry name" value="RibU"/>
</dbReference>
<keyword evidence="5 8" id="KW-0812">Transmembrane</keyword>
<evidence type="ECO:0000256" key="1">
    <source>
        <dbReference type="ARBA" id="ARBA00004651"/>
    </source>
</evidence>
<comment type="similarity">
    <text evidence="2">Belongs to the prokaryotic riboflavin transporter (P-RFT) (TC 2.A.87) family.</text>
</comment>
<evidence type="ECO:0000313" key="10">
    <source>
        <dbReference type="Proteomes" id="UP001199355"/>
    </source>
</evidence>
<dbReference type="Gene3D" id="1.10.1760.20">
    <property type="match status" value="1"/>
</dbReference>
<keyword evidence="4" id="KW-1003">Cell membrane</keyword>
<evidence type="ECO:0000256" key="7">
    <source>
        <dbReference type="ARBA" id="ARBA00023136"/>
    </source>
</evidence>
<keyword evidence="3" id="KW-0813">Transport</keyword>
<dbReference type="RefSeq" id="WP_117961807.1">
    <property type="nucleotide sequence ID" value="NZ_JAJEQF010000019.1"/>
</dbReference>
<evidence type="ECO:0000256" key="8">
    <source>
        <dbReference type="SAM" id="Phobius"/>
    </source>
</evidence>
<dbReference type="AlphaFoldDB" id="A0AAE3DNM1"/>
<keyword evidence="7 8" id="KW-0472">Membrane</keyword>
<keyword evidence="10" id="KW-1185">Reference proteome</keyword>
<evidence type="ECO:0000313" key="9">
    <source>
        <dbReference type="EMBL" id="MCC2167748.1"/>
    </source>
</evidence>
<dbReference type="PANTHER" id="PTHR38438:SF1">
    <property type="entry name" value="RIBOFLAVIN TRANSPORTER RIBU"/>
    <property type="match status" value="1"/>
</dbReference>
<feature type="transmembrane region" description="Helical" evidence="8">
    <location>
        <begin position="125"/>
        <end position="144"/>
    </location>
</feature>
<evidence type="ECO:0000256" key="6">
    <source>
        <dbReference type="ARBA" id="ARBA00022989"/>
    </source>
</evidence>
<evidence type="ECO:0000256" key="4">
    <source>
        <dbReference type="ARBA" id="ARBA00022475"/>
    </source>
</evidence>
<dbReference type="EMBL" id="JAJEQF010000019">
    <property type="protein sequence ID" value="MCC2167748.1"/>
    <property type="molecule type" value="Genomic_DNA"/>
</dbReference>
<dbReference type="GO" id="GO:0005886">
    <property type="term" value="C:plasma membrane"/>
    <property type="evidence" value="ECO:0007669"/>
    <property type="project" value="UniProtKB-SubCell"/>
</dbReference>
<feature type="transmembrane region" description="Helical" evidence="8">
    <location>
        <begin position="150"/>
        <end position="174"/>
    </location>
</feature>
<dbReference type="GO" id="GO:0032217">
    <property type="term" value="F:riboflavin transmembrane transporter activity"/>
    <property type="evidence" value="ECO:0007669"/>
    <property type="project" value="InterPro"/>
</dbReference>
<dbReference type="Pfam" id="PF12822">
    <property type="entry name" value="ECF_trnsprt"/>
    <property type="match status" value="1"/>
</dbReference>
<evidence type="ECO:0000256" key="2">
    <source>
        <dbReference type="ARBA" id="ARBA00005540"/>
    </source>
</evidence>
<dbReference type="Proteomes" id="UP001199355">
    <property type="component" value="Unassembled WGS sequence"/>
</dbReference>
<feature type="transmembrane region" description="Helical" evidence="8">
    <location>
        <begin position="206"/>
        <end position="230"/>
    </location>
</feature>
<evidence type="ECO:0000256" key="5">
    <source>
        <dbReference type="ARBA" id="ARBA00022692"/>
    </source>
</evidence>
<organism evidence="9 10">
    <name type="scientific">Gallintestinimicrobium propionicum</name>
    <dbReference type="NCBI Taxonomy" id="2981770"/>
    <lineage>
        <taxon>Bacteria</taxon>
        <taxon>Bacillati</taxon>
        <taxon>Bacillota</taxon>
        <taxon>Clostridia</taxon>
        <taxon>Lachnospirales</taxon>
        <taxon>Lachnospiraceae</taxon>
        <taxon>Gallintestinimicrobium</taxon>
    </lineage>
</organism>
<dbReference type="InterPro" id="IPR024529">
    <property type="entry name" value="ECF_trnsprt_substrate-spec"/>
</dbReference>
<feature type="transmembrane region" description="Helical" evidence="8">
    <location>
        <begin position="92"/>
        <end position="113"/>
    </location>
</feature>
<gene>
    <name evidence="9" type="ORF">LKD45_08600</name>
</gene>
<reference evidence="9 10" key="1">
    <citation type="submission" date="2021-10" db="EMBL/GenBank/DDBJ databases">
        <title>Anaerobic single-cell dispensing facilitates the cultivation of human gut bacteria.</title>
        <authorList>
            <person name="Afrizal A."/>
        </authorList>
    </citation>
    <scope>NUCLEOTIDE SEQUENCE [LARGE SCALE GENOMIC DNA]</scope>
    <source>
        <strain evidence="9 10">CLA-AA-H244</strain>
    </source>
</reference>
<comment type="subcellular location">
    <subcellularLocation>
        <location evidence="1">Cell membrane</location>
        <topology evidence="1">Multi-pass membrane protein</topology>
    </subcellularLocation>
</comment>
<accession>A0AAE3DNM1</accession>
<protein>
    <submittedName>
        <fullName evidence="9">ECF transporter S component</fullName>
    </submittedName>
</protein>
<feature type="transmembrane region" description="Helical" evidence="8">
    <location>
        <begin position="12"/>
        <end position="32"/>
    </location>
</feature>
<feature type="transmembrane region" description="Helical" evidence="8">
    <location>
        <begin position="181"/>
        <end position="200"/>
    </location>
</feature>
<dbReference type="PANTHER" id="PTHR38438">
    <property type="entry name" value="RIBOFLAVIN TRANSPORTER RIBU"/>
    <property type="match status" value="1"/>
</dbReference>
<keyword evidence="6 8" id="KW-1133">Transmembrane helix</keyword>